<dbReference type="AlphaFoldDB" id="R7W314"/>
<proteinExistence type="predicted"/>
<evidence type="ECO:0000313" key="2">
    <source>
        <dbReference type="EnsemblPlants" id="EMT01767"/>
    </source>
</evidence>
<reference evidence="2" key="1">
    <citation type="submission" date="2015-06" db="UniProtKB">
        <authorList>
            <consortium name="EnsemblPlants"/>
        </authorList>
    </citation>
    <scope>IDENTIFICATION</scope>
</reference>
<accession>R7W314</accession>
<feature type="region of interest" description="Disordered" evidence="1">
    <location>
        <begin position="101"/>
        <end position="142"/>
    </location>
</feature>
<protein>
    <submittedName>
        <fullName evidence="2">Uncharacterized protein</fullName>
    </submittedName>
</protein>
<sequence>MDPIDPCLLSFLSHHGIDGAFEILSSPGDPAAEETKDAFQKVAPISLLLQHGFFFELTACVLDRVYIHVRVTGREKYVHHETIVSDFCRTPRAVDVEGMADGNTGKVLLGGEEKPSAMKREHGPAEGEQDPKKPRTAEGSCM</sequence>
<organism evidence="2">
    <name type="scientific">Aegilops tauschii</name>
    <name type="common">Tausch's goatgrass</name>
    <name type="synonym">Aegilops squarrosa</name>
    <dbReference type="NCBI Taxonomy" id="37682"/>
    <lineage>
        <taxon>Eukaryota</taxon>
        <taxon>Viridiplantae</taxon>
        <taxon>Streptophyta</taxon>
        <taxon>Embryophyta</taxon>
        <taxon>Tracheophyta</taxon>
        <taxon>Spermatophyta</taxon>
        <taxon>Magnoliopsida</taxon>
        <taxon>Liliopsida</taxon>
        <taxon>Poales</taxon>
        <taxon>Poaceae</taxon>
        <taxon>BOP clade</taxon>
        <taxon>Pooideae</taxon>
        <taxon>Triticodae</taxon>
        <taxon>Triticeae</taxon>
        <taxon>Triticinae</taxon>
        <taxon>Aegilops</taxon>
    </lineage>
</organism>
<name>R7W314_AEGTA</name>
<feature type="compositionally biased region" description="Basic and acidic residues" evidence="1">
    <location>
        <begin position="111"/>
        <end position="136"/>
    </location>
</feature>
<evidence type="ECO:0000256" key="1">
    <source>
        <dbReference type="SAM" id="MobiDB-lite"/>
    </source>
</evidence>
<dbReference type="EnsemblPlants" id="EMT01767">
    <property type="protein sequence ID" value="EMT01767"/>
    <property type="gene ID" value="F775_07625"/>
</dbReference>